<gene>
    <name evidence="1" type="ORF">CDAR_452421</name>
</gene>
<protein>
    <recommendedName>
        <fullName evidence="3">Secreted protein</fullName>
    </recommendedName>
</protein>
<reference evidence="1 2" key="1">
    <citation type="submission" date="2021-06" db="EMBL/GenBank/DDBJ databases">
        <title>Caerostris darwini draft genome.</title>
        <authorList>
            <person name="Kono N."/>
            <person name="Arakawa K."/>
        </authorList>
    </citation>
    <scope>NUCLEOTIDE SEQUENCE [LARGE SCALE GENOMIC DNA]</scope>
</reference>
<proteinExistence type="predicted"/>
<evidence type="ECO:0000313" key="2">
    <source>
        <dbReference type="Proteomes" id="UP001054837"/>
    </source>
</evidence>
<dbReference type="AlphaFoldDB" id="A0AAV4VQZ6"/>
<accession>A0AAV4VQZ6</accession>
<name>A0AAV4VQZ6_9ARAC</name>
<evidence type="ECO:0000313" key="1">
    <source>
        <dbReference type="EMBL" id="GIY72019.1"/>
    </source>
</evidence>
<organism evidence="1 2">
    <name type="scientific">Caerostris darwini</name>
    <dbReference type="NCBI Taxonomy" id="1538125"/>
    <lineage>
        <taxon>Eukaryota</taxon>
        <taxon>Metazoa</taxon>
        <taxon>Ecdysozoa</taxon>
        <taxon>Arthropoda</taxon>
        <taxon>Chelicerata</taxon>
        <taxon>Arachnida</taxon>
        <taxon>Araneae</taxon>
        <taxon>Araneomorphae</taxon>
        <taxon>Entelegynae</taxon>
        <taxon>Araneoidea</taxon>
        <taxon>Araneidae</taxon>
        <taxon>Caerostris</taxon>
    </lineage>
</organism>
<comment type="caution">
    <text evidence="1">The sequence shown here is derived from an EMBL/GenBank/DDBJ whole genome shotgun (WGS) entry which is preliminary data.</text>
</comment>
<dbReference type="EMBL" id="BPLQ01013429">
    <property type="protein sequence ID" value="GIY72019.1"/>
    <property type="molecule type" value="Genomic_DNA"/>
</dbReference>
<evidence type="ECO:0008006" key="3">
    <source>
        <dbReference type="Google" id="ProtNLM"/>
    </source>
</evidence>
<dbReference type="Proteomes" id="UP001054837">
    <property type="component" value="Unassembled WGS sequence"/>
</dbReference>
<keyword evidence="2" id="KW-1185">Reference proteome</keyword>
<sequence>MNPGVFLGKKEKALLLILFFIGRGVVCGRYSSWEHLLQELVPLSLAQRRTMLLLLVGVLLRSNENRLRFCYRHILEYLAVLAGGY</sequence>